<dbReference type="GO" id="GO:0005685">
    <property type="term" value="C:U1 snRNP"/>
    <property type="evidence" value="ECO:0007669"/>
    <property type="project" value="TreeGrafter"/>
</dbReference>
<dbReference type="Pfam" id="PF23241">
    <property type="entry name" value="HAT_PRP39_C"/>
    <property type="match status" value="1"/>
</dbReference>
<dbReference type="Proteomes" id="UP001187471">
    <property type="component" value="Unassembled WGS sequence"/>
</dbReference>
<name>A0AA88RQW9_9ASTE</name>
<dbReference type="PANTHER" id="PTHR17204:SF26">
    <property type="entry name" value="PRE-MRNA-PROCESSING FACTOR 39-2"/>
    <property type="match status" value="1"/>
</dbReference>
<dbReference type="InterPro" id="IPR011990">
    <property type="entry name" value="TPR-like_helical_dom_sf"/>
</dbReference>
<evidence type="ECO:0000256" key="2">
    <source>
        <dbReference type="ARBA" id="ARBA00022664"/>
    </source>
</evidence>
<reference evidence="6" key="1">
    <citation type="submission" date="2022-12" db="EMBL/GenBank/DDBJ databases">
        <title>Draft genome assemblies for two species of Escallonia (Escalloniales).</title>
        <authorList>
            <person name="Chanderbali A."/>
            <person name="Dervinis C."/>
            <person name="Anghel I."/>
            <person name="Soltis D."/>
            <person name="Soltis P."/>
            <person name="Zapata F."/>
        </authorList>
    </citation>
    <scope>NUCLEOTIDE SEQUENCE</scope>
    <source>
        <strain evidence="6">UCBG92.1500</strain>
        <tissue evidence="6">Leaf</tissue>
    </source>
</reference>
<comment type="caution">
    <text evidence="6">The sequence shown here is derived from an EMBL/GenBank/DDBJ whole genome shotgun (WGS) entry which is preliminary data.</text>
</comment>
<keyword evidence="3" id="KW-0677">Repeat</keyword>
<evidence type="ECO:0000256" key="3">
    <source>
        <dbReference type="ARBA" id="ARBA00022737"/>
    </source>
</evidence>
<keyword evidence="5" id="KW-0539">Nucleus</keyword>
<protein>
    <recommendedName>
        <fullName evidence="8">Pre-mRNA-processing factor 39</fullName>
    </recommendedName>
</protein>
<accession>A0AA88RQW9</accession>
<dbReference type="GO" id="GO:0000243">
    <property type="term" value="C:commitment complex"/>
    <property type="evidence" value="ECO:0007669"/>
    <property type="project" value="TreeGrafter"/>
</dbReference>
<evidence type="ECO:0000256" key="5">
    <source>
        <dbReference type="ARBA" id="ARBA00023242"/>
    </source>
</evidence>
<evidence type="ECO:0000256" key="4">
    <source>
        <dbReference type="ARBA" id="ARBA00023187"/>
    </source>
</evidence>
<keyword evidence="2" id="KW-0507">mRNA processing</keyword>
<dbReference type="SUPFAM" id="SSF48452">
    <property type="entry name" value="TPR-like"/>
    <property type="match status" value="2"/>
</dbReference>
<evidence type="ECO:0000313" key="7">
    <source>
        <dbReference type="Proteomes" id="UP001187471"/>
    </source>
</evidence>
<comment type="subcellular location">
    <subcellularLocation>
        <location evidence="1">Nucleus</location>
    </subcellularLocation>
</comment>
<keyword evidence="7" id="KW-1185">Reference proteome</keyword>
<dbReference type="FunFam" id="1.25.40.10:FF:000159">
    <property type="entry name" value="Tetratricopeptide repeat (TPR)-like superfamily protein"/>
    <property type="match status" value="1"/>
</dbReference>
<dbReference type="GO" id="GO:0000395">
    <property type="term" value="P:mRNA 5'-splice site recognition"/>
    <property type="evidence" value="ECO:0007669"/>
    <property type="project" value="TreeGrafter"/>
</dbReference>
<dbReference type="GO" id="GO:0071004">
    <property type="term" value="C:U2-type prespliceosome"/>
    <property type="evidence" value="ECO:0007669"/>
    <property type="project" value="TreeGrafter"/>
</dbReference>
<organism evidence="6 7">
    <name type="scientific">Escallonia rubra</name>
    <dbReference type="NCBI Taxonomy" id="112253"/>
    <lineage>
        <taxon>Eukaryota</taxon>
        <taxon>Viridiplantae</taxon>
        <taxon>Streptophyta</taxon>
        <taxon>Embryophyta</taxon>
        <taxon>Tracheophyta</taxon>
        <taxon>Spermatophyta</taxon>
        <taxon>Magnoliopsida</taxon>
        <taxon>eudicotyledons</taxon>
        <taxon>Gunneridae</taxon>
        <taxon>Pentapetalae</taxon>
        <taxon>asterids</taxon>
        <taxon>campanulids</taxon>
        <taxon>Escalloniales</taxon>
        <taxon>Escalloniaceae</taxon>
        <taxon>Escallonia</taxon>
    </lineage>
</organism>
<evidence type="ECO:0008006" key="8">
    <source>
        <dbReference type="Google" id="ProtNLM"/>
    </source>
</evidence>
<dbReference type="SMART" id="SM00386">
    <property type="entry name" value="HAT"/>
    <property type="match status" value="5"/>
</dbReference>
<dbReference type="Gene3D" id="1.25.40.10">
    <property type="entry name" value="Tetratricopeptide repeat domain"/>
    <property type="match status" value="2"/>
</dbReference>
<keyword evidence="4" id="KW-0508">mRNA splicing</keyword>
<dbReference type="EMBL" id="JAVXUO010000262">
    <property type="protein sequence ID" value="KAK2993922.1"/>
    <property type="molecule type" value="Genomic_DNA"/>
</dbReference>
<dbReference type="PANTHER" id="PTHR17204">
    <property type="entry name" value="PRE-MRNA PROCESSING PROTEIN PRP39-RELATED"/>
    <property type="match status" value="1"/>
</dbReference>
<dbReference type="AlphaFoldDB" id="A0AA88RQW9"/>
<sequence length="596" mass="68373">MEAAPLTFTAPTDLPGTEAESQAIEVHELNTAEGLQAMEEQSQAMEVQELDATEELPAKKGHPQVGFQEKLHEVIASGSLDFDAWTSLIAGIEKIHPDNIEALSLVYDSFLSMFPLCYGYWRKYANHKMRLCNVGKAVETFERAVQSATHSVGFWVEYCSFGIIAFEDPFHVRRRLQYLRRYQTDPLSAFLFRVMTEGLEQNGHGAVDGGFVEGFLVGSPGTTFTKLEWGKVPIRVRRWLFKRGISFVGKDYLSHTLWDKYIAFEYSQQYWSSLPHIFLQALRFPTKKLHGYYQKYVSLHLALRLPFCNHALRAVVCPLLLKKFVTLLEEEMQGQNICNSEVQAEALPDADVPVSEDEISRVIKDLQDPSNGSLRSKALQRYLSIAEHVYQKACQLDEKIQCFEANVRRPFFHVKPLDENELANWHCYLDFIEKQEDFDWAVKLYEKCLIACASYPEFWMRYVEFMETKGGRELANFALERATQTFLKNVPAIHLFNARFKEKIGDVCGARTAFLHCDAELVSCFVDNVMKEANMERRLGNLAAASSIYEKALKLAADTQKLHNVPILYIHFSRLKYMVCNFTSSTLQHCNLNSRF</sequence>
<evidence type="ECO:0000313" key="6">
    <source>
        <dbReference type="EMBL" id="KAK2993922.1"/>
    </source>
</evidence>
<dbReference type="InterPro" id="IPR003107">
    <property type="entry name" value="HAT"/>
</dbReference>
<dbReference type="InterPro" id="IPR059164">
    <property type="entry name" value="HAT_PRP39_C"/>
</dbReference>
<proteinExistence type="predicted"/>
<evidence type="ECO:0000256" key="1">
    <source>
        <dbReference type="ARBA" id="ARBA00004123"/>
    </source>
</evidence>
<dbReference type="Pfam" id="PF23240">
    <property type="entry name" value="HAT_PRP39_N"/>
    <property type="match status" value="2"/>
</dbReference>
<dbReference type="GO" id="GO:0030627">
    <property type="term" value="F:pre-mRNA 5'-splice site binding"/>
    <property type="evidence" value="ECO:0007669"/>
    <property type="project" value="TreeGrafter"/>
</dbReference>
<gene>
    <name evidence="6" type="ORF">RJ640_012796</name>
</gene>